<name>A0A8T9Q9H1_9BACT</name>
<accession>A0A8T9Q9H1</accession>
<evidence type="ECO:0000313" key="1">
    <source>
        <dbReference type="EMBL" id="UOQ74206.1"/>
    </source>
</evidence>
<protein>
    <submittedName>
        <fullName evidence="1">Uncharacterized protein</fullName>
    </submittedName>
</protein>
<organism evidence="1 2">
    <name type="scientific">Hymenobacter cellulosilyticus</name>
    <dbReference type="NCBI Taxonomy" id="2932248"/>
    <lineage>
        <taxon>Bacteria</taxon>
        <taxon>Pseudomonadati</taxon>
        <taxon>Bacteroidota</taxon>
        <taxon>Cytophagia</taxon>
        <taxon>Cytophagales</taxon>
        <taxon>Hymenobacteraceae</taxon>
        <taxon>Hymenobacter</taxon>
    </lineage>
</organism>
<dbReference type="RefSeq" id="WP_244677548.1">
    <property type="nucleotide sequence ID" value="NZ_CP095046.1"/>
</dbReference>
<proteinExistence type="predicted"/>
<dbReference type="Proteomes" id="UP000831796">
    <property type="component" value="Chromosome"/>
</dbReference>
<evidence type="ECO:0000313" key="2">
    <source>
        <dbReference type="Proteomes" id="UP000831796"/>
    </source>
</evidence>
<dbReference type="EMBL" id="CP095046">
    <property type="protein sequence ID" value="UOQ74206.1"/>
    <property type="molecule type" value="Genomic_DNA"/>
</dbReference>
<dbReference type="AlphaFoldDB" id="A0A8T9Q9H1"/>
<gene>
    <name evidence="1" type="ORF">MUN79_10135</name>
</gene>
<sequence length="226" mass="24742">MRYGHAAEDVAAVRALVERAQALPAAALTRFRITVPVLQAPLTAATAFEQAAENQWEVKSGTRLATLALPELLTRLRAQLALMERLVAGMRTDPNPRWEELYRAFRDANKRRTVPTGRPAAEGIGAKPRVVRRLLLHRQDGQAVRLADTNYGAAYTLTVENRSGNALLLWMAQKDGAETTPQTCAAGQVTVVTRAALGPETARYLVGRFAGKAAGRRRLWCGGWCK</sequence>
<dbReference type="KEGG" id="hcu:MUN79_10135"/>
<reference evidence="1" key="1">
    <citation type="submission" date="2022-04" db="EMBL/GenBank/DDBJ databases">
        <title>Hymenobacter sp. isolated from the air.</title>
        <authorList>
            <person name="Won M."/>
            <person name="Lee C.-M."/>
            <person name="Woen H.-Y."/>
            <person name="Kwon S.-W."/>
        </authorList>
    </citation>
    <scope>NUCLEOTIDE SEQUENCE</scope>
    <source>
        <strain evidence="1">5116S-3</strain>
    </source>
</reference>
<keyword evidence="2" id="KW-1185">Reference proteome</keyword>